<gene>
    <name evidence="1" type="ORF">N8I77_007209</name>
</gene>
<dbReference type="GO" id="GO:0005739">
    <property type="term" value="C:mitochondrion"/>
    <property type="evidence" value="ECO:0007669"/>
    <property type="project" value="TreeGrafter"/>
</dbReference>
<dbReference type="Pfam" id="PF13344">
    <property type="entry name" value="Hydrolase_6"/>
    <property type="match status" value="1"/>
</dbReference>
<protein>
    <submittedName>
        <fullName evidence="1">Uncharacterized protein</fullName>
    </submittedName>
</protein>
<dbReference type="InterPro" id="IPR023214">
    <property type="entry name" value="HAD_sf"/>
</dbReference>
<evidence type="ECO:0000313" key="2">
    <source>
        <dbReference type="Proteomes" id="UP001265746"/>
    </source>
</evidence>
<organism evidence="1 2">
    <name type="scientific">Phomopsis amygdali</name>
    <name type="common">Fusicoccum amygdali</name>
    <dbReference type="NCBI Taxonomy" id="1214568"/>
    <lineage>
        <taxon>Eukaryota</taxon>
        <taxon>Fungi</taxon>
        <taxon>Dikarya</taxon>
        <taxon>Ascomycota</taxon>
        <taxon>Pezizomycotina</taxon>
        <taxon>Sordariomycetes</taxon>
        <taxon>Sordariomycetidae</taxon>
        <taxon>Diaporthales</taxon>
        <taxon>Diaporthaceae</taxon>
        <taxon>Diaporthe</taxon>
    </lineage>
</organism>
<dbReference type="Proteomes" id="UP001265746">
    <property type="component" value="Unassembled WGS sequence"/>
</dbReference>
<dbReference type="NCBIfam" id="TIGR01456">
    <property type="entry name" value="CECR5"/>
    <property type="match status" value="1"/>
</dbReference>
<evidence type="ECO:0000313" key="1">
    <source>
        <dbReference type="EMBL" id="KAK2604265.1"/>
    </source>
</evidence>
<accession>A0AAD9SBK4</accession>
<reference evidence="1" key="1">
    <citation type="submission" date="2023-06" db="EMBL/GenBank/DDBJ databases">
        <authorList>
            <person name="Noh H."/>
        </authorList>
    </citation>
    <scope>NUCLEOTIDE SEQUENCE</scope>
    <source>
        <strain evidence="1">DUCC20226</strain>
    </source>
</reference>
<comment type="caution">
    <text evidence="1">The sequence shown here is derived from an EMBL/GenBank/DDBJ whole genome shotgun (WGS) entry which is preliminary data.</text>
</comment>
<dbReference type="InterPro" id="IPR036412">
    <property type="entry name" value="HAD-like_sf"/>
</dbReference>
<dbReference type="GO" id="GO:0046474">
    <property type="term" value="P:glycerophospholipid biosynthetic process"/>
    <property type="evidence" value="ECO:0007669"/>
    <property type="project" value="TreeGrafter"/>
</dbReference>
<dbReference type="InterPro" id="IPR050324">
    <property type="entry name" value="CDP-alcohol_PTase-I"/>
</dbReference>
<dbReference type="InterPro" id="IPR006357">
    <property type="entry name" value="HAD-SF_hydro_IIA"/>
</dbReference>
<dbReference type="PANTHER" id="PTHR14269:SF57">
    <property type="entry name" value="SUPERFAMILY HYDROLASE, PUTATIVE (AFU_ORTHOLOGUE AFUA_2G02580)-RELATED"/>
    <property type="match status" value="1"/>
</dbReference>
<dbReference type="SUPFAM" id="SSF56784">
    <property type="entry name" value="HAD-like"/>
    <property type="match status" value="1"/>
</dbReference>
<keyword evidence="2" id="KW-1185">Reference proteome</keyword>
<dbReference type="AlphaFoldDB" id="A0AAD9SBK4"/>
<proteinExistence type="predicted"/>
<dbReference type="Gene3D" id="3.40.50.1000">
    <property type="entry name" value="HAD superfamily/HAD-like"/>
    <property type="match status" value="2"/>
</dbReference>
<dbReference type="EMBL" id="JAUJFL010000004">
    <property type="protein sequence ID" value="KAK2604265.1"/>
    <property type="molecule type" value="Genomic_DNA"/>
</dbReference>
<name>A0AAD9SBK4_PHOAM</name>
<dbReference type="InterPro" id="IPR006353">
    <property type="entry name" value="HAD-SF_hydro_IIA_CECR5"/>
</dbReference>
<dbReference type="NCBIfam" id="TIGR01460">
    <property type="entry name" value="HAD-SF-IIA"/>
    <property type="match status" value="1"/>
</dbReference>
<dbReference type="Pfam" id="PF13242">
    <property type="entry name" value="Hydrolase_like"/>
    <property type="match status" value="1"/>
</dbReference>
<dbReference type="PANTHER" id="PTHR14269">
    <property type="entry name" value="CDP-DIACYLGLYCEROL--GLYCEROL-3-PHOSPHATE 3-PHOSPHATIDYLTRANSFERASE-RELATED"/>
    <property type="match status" value="1"/>
</dbReference>
<sequence length="396" mass="43854">MEEETTMLPEECPPGLGFDGLSLNGAKRAIHDLQNATHDFAFAFDIDGVLMRGKTPLSGAKQTLEILQANAIPFILLTNGGGLTEADHAKRVGERLTMSIDEDQFVQSHSPFKLVVEKFKNEWIVVLGGQKTTAKELAAAYGFNPDKIISSSDIAKHHPSIHPFPEISSSYHDEHGNIADDFSHEKQIAAVFVFSSPRDWCLDLQVCLDLLLSSKGKLGTRSPLNGDSSLKNHGYQQDKQPKIYWCNPDVQWATPHATPRLAQGGFRAALEGIWAQITKGNSKLQSWTCGKPTWTTYEFAEQVLREYHTKTKPDAKQSIKTVYMIGDNPESDIRGAIDADKTSELTWRSVLVETGVHEAGTEPAYIPTETKANVWEAVRWAVKQETNIDIGEPIEG</sequence>